<organism evidence="2 3">
    <name type="scientific">Streptomyces apricus</name>
    <dbReference type="NCBI Taxonomy" id="1828112"/>
    <lineage>
        <taxon>Bacteria</taxon>
        <taxon>Bacillati</taxon>
        <taxon>Actinomycetota</taxon>
        <taxon>Actinomycetes</taxon>
        <taxon>Kitasatosporales</taxon>
        <taxon>Streptomycetaceae</taxon>
        <taxon>Streptomyces</taxon>
    </lineage>
</organism>
<evidence type="ECO:0000313" key="3">
    <source>
        <dbReference type="Proteomes" id="UP000324965"/>
    </source>
</evidence>
<evidence type="ECO:0000313" key="2">
    <source>
        <dbReference type="EMBL" id="KAA0942893.1"/>
    </source>
</evidence>
<name>A0A5B0BKY4_9ACTN</name>
<accession>A0A5B0BKY4</accession>
<sequence>MSPVRLLRTAVAVALLASAVFTGALTPQAVAAQSTQTAQTTQSVQSFRTVRAAPPSLLPLPLPVAGVEPIVSEGVTVEGPLINNITLPMLR</sequence>
<reference evidence="2 3" key="1">
    <citation type="submission" date="2019-05" db="EMBL/GenBank/DDBJ databases">
        <authorList>
            <person name="Hariharan J."/>
            <person name="Choudoir M.J."/>
            <person name="Diebold P."/>
            <person name="Panke-Buisse K."/>
            <person name="Buckley D.H."/>
        </authorList>
    </citation>
    <scope>NUCLEOTIDE SEQUENCE [LARGE SCALE GENOMIC DNA]</scope>
    <source>
        <strain evidence="2 3">SUN51</strain>
    </source>
</reference>
<keyword evidence="3" id="KW-1185">Reference proteome</keyword>
<dbReference type="AlphaFoldDB" id="A0A5B0BKY4"/>
<dbReference type="EMBL" id="VDFC01000004">
    <property type="protein sequence ID" value="KAA0942893.1"/>
    <property type="molecule type" value="Genomic_DNA"/>
</dbReference>
<comment type="caution">
    <text evidence="2">The sequence shown here is derived from an EMBL/GenBank/DDBJ whole genome shotgun (WGS) entry which is preliminary data.</text>
</comment>
<dbReference type="RefSeq" id="WP_149509306.1">
    <property type="nucleotide sequence ID" value="NZ_VDFC01000004.1"/>
</dbReference>
<protein>
    <recommendedName>
        <fullName evidence="4">Secreted protein</fullName>
    </recommendedName>
</protein>
<evidence type="ECO:0008006" key="4">
    <source>
        <dbReference type="Google" id="ProtNLM"/>
    </source>
</evidence>
<dbReference type="Proteomes" id="UP000324965">
    <property type="component" value="Unassembled WGS sequence"/>
</dbReference>
<evidence type="ECO:0000256" key="1">
    <source>
        <dbReference type="SAM" id="SignalP"/>
    </source>
</evidence>
<feature type="chain" id="PRO_5039577684" description="Secreted protein" evidence="1">
    <location>
        <begin position="32"/>
        <end position="91"/>
    </location>
</feature>
<keyword evidence="1" id="KW-0732">Signal</keyword>
<feature type="signal peptide" evidence="1">
    <location>
        <begin position="1"/>
        <end position="31"/>
    </location>
</feature>
<gene>
    <name evidence="2" type="ORF">FGF04_01390</name>
</gene>
<proteinExistence type="predicted"/>